<protein>
    <submittedName>
        <fullName evidence="4">SUN domain-containing protein 2-like</fullName>
    </submittedName>
</protein>
<dbReference type="RefSeq" id="XP_020835883.1">
    <property type="nucleotide sequence ID" value="XM_020980224.1"/>
</dbReference>
<dbReference type="InterPro" id="IPR045119">
    <property type="entry name" value="SUN1-5"/>
</dbReference>
<feature type="region of interest" description="Disordered" evidence="1">
    <location>
        <begin position="1"/>
        <end position="53"/>
    </location>
</feature>
<feature type="compositionally biased region" description="Basic and acidic residues" evidence="1">
    <location>
        <begin position="1"/>
        <end position="13"/>
    </location>
</feature>
<dbReference type="InParanoid" id="A0A6P5JRA1"/>
<evidence type="ECO:0000313" key="4">
    <source>
        <dbReference type="RefSeq" id="XP_020835883.1"/>
    </source>
</evidence>
<dbReference type="InterPro" id="IPR040994">
    <property type="entry name" value="Sun_CC2"/>
</dbReference>
<dbReference type="GO" id="GO:0034993">
    <property type="term" value="C:meiotic nuclear membrane microtubule tethering complex"/>
    <property type="evidence" value="ECO:0007669"/>
    <property type="project" value="TreeGrafter"/>
</dbReference>
<gene>
    <name evidence="4" type="primary">LOC110203763</name>
</gene>
<evidence type="ECO:0000259" key="2">
    <source>
        <dbReference type="Pfam" id="PF18580"/>
    </source>
</evidence>
<dbReference type="Pfam" id="PF18580">
    <property type="entry name" value="HTH_SUN2"/>
    <property type="match status" value="1"/>
</dbReference>
<organism evidence="3 4">
    <name type="scientific">Phascolarctos cinereus</name>
    <name type="common">Koala</name>
    <dbReference type="NCBI Taxonomy" id="38626"/>
    <lineage>
        <taxon>Eukaryota</taxon>
        <taxon>Metazoa</taxon>
        <taxon>Chordata</taxon>
        <taxon>Craniata</taxon>
        <taxon>Vertebrata</taxon>
        <taxon>Euteleostomi</taxon>
        <taxon>Mammalia</taxon>
        <taxon>Metatheria</taxon>
        <taxon>Diprotodontia</taxon>
        <taxon>Phascolarctidae</taxon>
        <taxon>Phascolarctos</taxon>
    </lineage>
</organism>
<evidence type="ECO:0000256" key="1">
    <source>
        <dbReference type="SAM" id="MobiDB-lite"/>
    </source>
</evidence>
<accession>A0A6P5JRA1</accession>
<dbReference type="KEGG" id="pcw:110203763"/>
<feature type="compositionally biased region" description="Low complexity" evidence="1">
    <location>
        <begin position="39"/>
        <end position="53"/>
    </location>
</feature>
<keyword evidence="3" id="KW-1185">Reference proteome</keyword>
<proteinExistence type="predicted"/>
<sequence>MYQKKDRYLKAEISETEQGLPPAEEFEEFESSESLDVDGGSSSNHSSNGWSSSVVGQHTKFKESSLSRVKGLLPFPLLAKITCNTPGSSSGYISEDEEEQDKCAHKVASDLRQTLLKEGVTTGVTEEEVQEIMQQALKLYSEDCIGLVDYALESSAKCLHWQQLGIPGPPTFFRFRLSADIHLTAITLEHVPKALSSISNITNTSKEFVILGKDTAPYQLVELRVLSYWGHPE</sequence>
<reference evidence="4" key="1">
    <citation type="submission" date="2025-08" db="UniProtKB">
        <authorList>
            <consortium name="RefSeq"/>
        </authorList>
    </citation>
    <scope>IDENTIFICATION</scope>
    <source>
        <tissue evidence="4">Spleen</tissue>
    </source>
</reference>
<evidence type="ECO:0000313" key="3">
    <source>
        <dbReference type="Proteomes" id="UP000515140"/>
    </source>
</evidence>
<dbReference type="PANTHER" id="PTHR12911:SF22">
    <property type="entry name" value="SUN DOMAIN-CONTAINING PROTEIN 2"/>
    <property type="match status" value="1"/>
</dbReference>
<dbReference type="GeneID" id="110203763"/>
<dbReference type="PANTHER" id="PTHR12911">
    <property type="entry name" value="SAD1/UNC-84-LIKE PROTEIN-RELATED"/>
    <property type="match status" value="1"/>
</dbReference>
<feature type="domain" description="SUN coiled coil" evidence="2">
    <location>
        <begin position="98"/>
        <end position="139"/>
    </location>
</feature>
<dbReference type="GO" id="GO:0043495">
    <property type="term" value="F:protein-membrane adaptor activity"/>
    <property type="evidence" value="ECO:0007669"/>
    <property type="project" value="TreeGrafter"/>
</dbReference>
<dbReference type="AlphaFoldDB" id="A0A6P5JRA1"/>
<feature type="compositionally biased region" description="Acidic residues" evidence="1">
    <location>
        <begin position="24"/>
        <end position="36"/>
    </location>
</feature>
<name>A0A6P5JRA1_PHACI</name>
<dbReference type="Proteomes" id="UP000515140">
    <property type="component" value="Unplaced"/>
</dbReference>